<feature type="chain" id="PRO_5020830451" description="Lipoprotein" evidence="1">
    <location>
        <begin position="22"/>
        <end position="158"/>
    </location>
</feature>
<sequence>MKQVKLTLIICLATLIVAISGCDKSVDDSVTLWPVNNECNLHRHTCTNQYQGAEVSLKISPHPIPIARPLGIEVYTKNLEVSNIQIDISGKSMYMGYNRVPLTLAKTQQNNEVQRYIGTSMLAFCTTQKMLWQITLIIDQPNGKQIQIPYNLETINRL</sequence>
<feature type="signal peptide" evidence="1">
    <location>
        <begin position="1"/>
        <end position="21"/>
    </location>
</feature>
<evidence type="ECO:0000256" key="1">
    <source>
        <dbReference type="SAM" id="SignalP"/>
    </source>
</evidence>
<keyword evidence="3" id="KW-1185">Reference proteome</keyword>
<dbReference type="Proteomes" id="UP000304864">
    <property type="component" value="Chromosome"/>
</dbReference>
<dbReference type="AlphaFoldDB" id="A0A4P9K8X0"/>
<dbReference type="OrthoDB" id="5917490at2"/>
<gene>
    <name evidence="2" type="ORF">FE785_09855</name>
</gene>
<dbReference type="EMBL" id="CP040602">
    <property type="protein sequence ID" value="QCU90910.1"/>
    <property type="molecule type" value="Genomic_DNA"/>
</dbReference>
<organism evidence="2 3">
    <name type="scientific">Thiomicrorhabdus sediminis</name>
    <dbReference type="NCBI Taxonomy" id="2580412"/>
    <lineage>
        <taxon>Bacteria</taxon>
        <taxon>Pseudomonadati</taxon>
        <taxon>Pseudomonadota</taxon>
        <taxon>Gammaproteobacteria</taxon>
        <taxon>Thiotrichales</taxon>
        <taxon>Piscirickettsiaceae</taxon>
        <taxon>Thiomicrorhabdus</taxon>
    </lineage>
</organism>
<evidence type="ECO:0008006" key="4">
    <source>
        <dbReference type="Google" id="ProtNLM"/>
    </source>
</evidence>
<evidence type="ECO:0000313" key="2">
    <source>
        <dbReference type="EMBL" id="QCU90910.1"/>
    </source>
</evidence>
<proteinExistence type="predicted"/>
<keyword evidence="1" id="KW-0732">Signal</keyword>
<dbReference type="RefSeq" id="WP_138565584.1">
    <property type="nucleotide sequence ID" value="NZ_CP040602.1"/>
</dbReference>
<protein>
    <recommendedName>
        <fullName evidence="4">Lipoprotein</fullName>
    </recommendedName>
</protein>
<accession>A0A4P9K8X0</accession>
<evidence type="ECO:0000313" key="3">
    <source>
        <dbReference type="Proteomes" id="UP000304864"/>
    </source>
</evidence>
<dbReference type="PROSITE" id="PS51257">
    <property type="entry name" value="PROKAR_LIPOPROTEIN"/>
    <property type="match status" value="1"/>
</dbReference>
<dbReference type="KEGG" id="thig:FE785_09855"/>
<name>A0A4P9K8X0_9GAMM</name>
<reference evidence="2 3" key="1">
    <citation type="submission" date="2019-05" db="EMBL/GenBank/DDBJ databases">
        <title>Thiomicrorhabdus sediminis sp. nov, a novel sulfur-oxidizing bacterium isolated from coastal sediment.</title>
        <authorList>
            <person name="Liu X."/>
        </authorList>
    </citation>
    <scope>NUCLEOTIDE SEQUENCE [LARGE SCALE GENOMIC DNA]</scope>
    <source>
        <strain evidence="2 3">G1</strain>
    </source>
</reference>